<evidence type="ECO:0000256" key="3">
    <source>
        <dbReference type="ARBA" id="ARBA00022475"/>
    </source>
</evidence>
<organism evidence="8 9">
    <name type="scientific">Paenibacillus sepulcri</name>
    <dbReference type="NCBI Taxonomy" id="359917"/>
    <lineage>
        <taxon>Bacteria</taxon>
        <taxon>Bacillati</taxon>
        <taxon>Bacillota</taxon>
        <taxon>Bacilli</taxon>
        <taxon>Bacillales</taxon>
        <taxon>Paenibacillaceae</taxon>
        <taxon>Paenibacillus</taxon>
    </lineage>
</organism>
<dbReference type="PANTHER" id="PTHR30043">
    <property type="entry name" value="PHOSPHONATES TRANSPORT SYSTEM PERMEASE PROTEIN"/>
    <property type="match status" value="1"/>
</dbReference>
<accession>A0ABS7CMN2</accession>
<evidence type="ECO:0000256" key="7">
    <source>
        <dbReference type="SAM" id="Phobius"/>
    </source>
</evidence>
<comment type="subcellular location">
    <subcellularLocation>
        <location evidence="1">Cell membrane</location>
        <topology evidence="1">Multi-pass membrane protein</topology>
    </subcellularLocation>
</comment>
<keyword evidence="3" id="KW-1003">Cell membrane</keyword>
<dbReference type="Proteomes" id="UP001519887">
    <property type="component" value="Unassembled WGS sequence"/>
</dbReference>
<comment type="caution">
    <text evidence="8">The sequence shown here is derived from an EMBL/GenBank/DDBJ whole genome shotgun (WGS) entry which is preliminary data.</text>
</comment>
<keyword evidence="2" id="KW-0813">Transport</keyword>
<evidence type="ECO:0000256" key="4">
    <source>
        <dbReference type="ARBA" id="ARBA00022692"/>
    </source>
</evidence>
<keyword evidence="5 7" id="KW-1133">Transmembrane helix</keyword>
<keyword evidence="6 7" id="KW-0472">Membrane</keyword>
<feature type="non-terminal residue" evidence="8">
    <location>
        <position position="1"/>
    </location>
</feature>
<evidence type="ECO:0000256" key="2">
    <source>
        <dbReference type="ARBA" id="ARBA00022448"/>
    </source>
</evidence>
<keyword evidence="9" id="KW-1185">Reference proteome</keyword>
<evidence type="ECO:0000313" key="9">
    <source>
        <dbReference type="Proteomes" id="UP001519887"/>
    </source>
</evidence>
<evidence type="ECO:0000313" key="8">
    <source>
        <dbReference type="EMBL" id="MBW7462220.1"/>
    </source>
</evidence>
<evidence type="ECO:0000256" key="1">
    <source>
        <dbReference type="ARBA" id="ARBA00004651"/>
    </source>
</evidence>
<gene>
    <name evidence="8" type="ORF">K0U00_50035</name>
</gene>
<dbReference type="InterPro" id="IPR035906">
    <property type="entry name" value="MetI-like_sf"/>
</dbReference>
<evidence type="ECO:0000256" key="6">
    <source>
        <dbReference type="ARBA" id="ARBA00023136"/>
    </source>
</evidence>
<dbReference type="PANTHER" id="PTHR30043:SF1">
    <property type="entry name" value="ABC TRANSPORT SYSTEM PERMEASE PROTEIN P69"/>
    <property type="match status" value="1"/>
</dbReference>
<dbReference type="SUPFAM" id="SSF161098">
    <property type="entry name" value="MetI-like"/>
    <property type="match status" value="1"/>
</dbReference>
<protein>
    <submittedName>
        <fullName evidence="8">Phosphonate ABC transporter, permease protein PhnE</fullName>
    </submittedName>
</protein>
<proteinExistence type="predicted"/>
<sequence>YFQVLSQAVFPQFFPGFIAWSLYKLELNVRSSTIIGMVGGGGLGFVIQKGLKLFQFKEVSLAIILVLLLVAGTEFVTSKIRERII</sequence>
<evidence type="ECO:0000256" key="5">
    <source>
        <dbReference type="ARBA" id="ARBA00022989"/>
    </source>
</evidence>
<name>A0ABS7CMN2_9BACL</name>
<keyword evidence="4 7" id="KW-0812">Transmembrane</keyword>
<reference evidence="8 9" key="1">
    <citation type="submission" date="2021-07" db="EMBL/GenBank/DDBJ databases">
        <title>Paenibacillus radiodurans sp. nov., isolated from the southeastern edge of Tengger Desert.</title>
        <authorList>
            <person name="Zhang G."/>
        </authorList>
    </citation>
    <scope>NUCLEOTIDE SEQUENCE [LARGE SCALE GENOMIC DNA]</scope>
    <source>
        <strain evidence="8 9">CCM 7311</strain>
    </source>
</reference>
<dbReference type="Gene3D" id="1.10.3720.10">
    <property type="entry name" value="MetI-like"/>
    <property type="match status" value="1"/>
</dbReference>
<dbReference type="EMBL" id="JAHZIK010003704">
    <property type="protein sequence ID" value="MBW7462220.1"/>
    <property type="molecule type" value="Genomic_DNA"/>
</dbReference>
<feature type="transmembrane region" description="Helical" evidence="7">
    <location>
        <begin position="59"/>
        <end position="77"/>
    </location>
</feature>